<comment type="similarity">
    <text evidence="2">Belongs to the major facilitator superfamily.</text>
</comment>
<evidence type="ECO:0000256" key="2">
    <source>
        <dbReference type="ARBA" id="ARBA00008335"/>
    </source>
</evidence>
<feature type="transmembrane region" description="Helical" evidence="8">
    <location>
        <begin position="368"/>
        <end position="386"/>
    </location>
</feature>
<evidence type="ECO:0000256" key="7">
    <source>
        <dbReference type="ARBA" id="ARBA00023136"/>
    </source>
</evidence>
<evidence type="ECO:0000313" key="11">
    <source>
        <dbReference type="Proteomes" id="UP000324760"/>
    </source>
</evidence>
<keyword evidence="3" id="KW-0813">Transport</keyword>
<reference evidence="10 11" key="1">
    <citation type="journal article" date="2019" name="Biochem. Eng. J.">
        <title>Metabolic engineering of the marine bacteria Neptunomonas concharum for the production of acetoin and meso-2,3-butanediol from acetate.</title>
        <authorList>
            <person name="Li W."/>
            <person name="Pu N."/>
            <person name="Liu C.-X."/>
            <person name="Yuan Q.-P."/>
            <person name="Li Z.-J."/>
        </authorList>
    </citation>
    <scope>NUCLEOTIDE SEQUENCE [LARGE SCALE GENOMIC DNA]</scope>
    <source>
        <strain evidence="10 11">JCM17730</strain>
    </source>
</reference>
<dbReference type="InterPro" id="IPR001958">
    <property type="entry name" value="Tet-R_TetA/multi-R_MdtG-like"/>
</dbReference>
<dbReference type="OrthoDB" id="63984at2"/>
<dbReference type="PANTHER" id="PTHR43271:SF1">
    <property type="entry name" value="INNER MEMBRANE TRANSPORT PROTEIN YNFM"/>
    <property type="match status" value="1"/>
</dbReference>
<keyword evidence="6 8" id="KW-1133">Transmembrane helix</keyword>
<organism evidence="10 11">
    <name type="scientific">Neptunomonas concharum</name>
    <dbReference type="NCBI Taxonomy" id="1031538"/>
    <lineage>
        <taxon>Bacteria</taxon>
        <taxon>Pseudomonadati</taxon>
        <taxon>Pseudomonadota</taxon>
        <taxon>Gammaproteobacteria</taxon>
        <taxon>Oceanospirillales</taxon>
        <taxon>Oceanospirillaceae</taxon>
        <taxon>Neptunomonas</taxon>
    </lineage>
</organism>
<dbReference type="InterPro" id="IPR036259">
    <property type="entry name" value="MFS_trans_sf"/>
</dbReference>
<dbReference type="Gene3D" id="1.20.1250.20">
    <property type="entry name" value="MFS general substrate transporter like domains"/>
    <property type="match status" value="1"/>
</dbReference>
<dbReference type="EMBL" id="CP043869">
    <property type="protein sequence ID" value="QEQ95510.1"/>
    <property type="molecule type" value="Genomic_DNA"/>
</dbReference>
<feature type="transmembrane region" description="Helical" evidence="8">
    <location>
        <begin position="12"/>
        <end position="29"/>
    </location>
</feature>
<evidence type="ECO:0000256" key="3">
    <source>
        <dbReference type="ARBA" id="ARBA00022448"/>
    </source>
</evidence>
<keyword evidence="5 8" id="KW-0812">Transmembrane</keyword>
<evidence type="ECO:0000256" key="8">
    <source>
        <dbReference type="SAM" id="Phobius"/>
    </source>
</evidence>
<feature type="transmembrane region" description="Helical" evidence="8">
    <location>
        <begin position="107"/>
        <end position="125"/>
    </location>
</feature>
<dbReference type="Pfam" id="PF07690">
    <property type="entry name" value="MFS_1"/>
    <property type="match status" value="1"/>
</dbReference>
<feature type="transmembrane region" description="Helical" evidence="8">
    <location>
        <begin position="338"/>
        <end position="356"/>
    </location>
</feature>
<feature type="transmembrane region" description="Helical" evidence="8">
    <location>
        <begin position="281"/>
        <end position="298"/>
    </location>
</feature>
<feature type="transmembrane region" description="Helical" evidence="8">
    <location>
        <begin position="166"/>
        <end position="189"/>
    </location>
</feature>
<gene>
    <name evidence="10" type="ORF">F0U83_01645</name>
</gene>
<feature type="domain" description="Major facilitator superfamily (MFS) profile" evidence="9">
    <location>
        <begin position="12"/>
        <end position="389"/>
    </location>
</feature>
<evidence type="ECO:0000256" key="6">
    <source>
        <dbReference type="ARBA" id="ARBA00022989"/>
    </source>
</evidence>
<evidence type="ECO:0000313" key="10">
    <source>
        <dbReference type="EMBL" id="QEQ95510.1"/>
    </source>
</evidence>
<dbReference type="PRINTS" id="PR01035">
    <property type="entry name" value="TCRTETA"/>
</dbReference>
<name>A0A5P1R779_9GAMM</name>
<dbReference type="PROSITE" id="PS50850">
    <property type="entry name" value="MFS"/>
    <property type="match status" value="1"/>
</dbReference>
<dbReference type="CDD" id="cd17324">
    <property type="entry name" value="MFS_NepI_like"/>
    <property type="match status" value="1"/>
</dbReference>
<feature type="transmembrane region" description="Helical" evidence="8">
    <location>
        <begin position="250"/>
        <end position="269"/>
    </location>
</feature>
<dbReference type="PANTHER" id="PTHR43271">
    <property type="entry name" value="BLL2771 PROTEIN"/>
    <property type="match status" value="1"/>
</dbReference>
<feature type="transmembrane region" description="Helical" evidence="8">
    <location>
        <begin position="132"/>
        <end position="154"/>
    </location>
</feature>
<feature type="transmembrane region" description="Helical" evidence="8">
    <location>
        <begin position="78"/>
        <end position="95"/>
    </location>
</feature>
<dbReference type="InterPro" id="IPR011701">
    <property type="entry name" value="MFS"/>
</dbReference>
<feature type="transmembrane region" description="Helical" evidence="8">
    <location>
        <begin position="49"/>
        <end position="66"/>
    </location>
</feature>
<dbReference type="AlphaFoldDB" id="A0A5P1R779"/>
<feature type="transmembrane region" description="Helical" evidence="8">
    <location>
        <begin position="304"/>
        <end position="326"/>
    </location>
</feature>
<dbReference type="GO" id="GO:0022857">
    <property type="term" value="F:transmembrane transporter activity"/>
    <property type="evidence" value="ECO:0007669"/>
    <property type="project" value="InterPro"/>
</dbReference>
<keyword evidence="11" id="KW-1185">Reference proteome</keyword>
<keyword evidence="7 8" id="KW-0472">Membrane</keyword>
<dbReference type="GO" id="GO:0005886">
    <property type="term" value="C:plasma membrane"/>
    <property type="evidence" value="ECO:0007669"/>
    <property type="project" value="UniProtKB-SubCell"/>
</dbReference>
<dbReference type="RefSeq" id="WP_138986215.1">
    <property type="nucleotide sequence ID" value="NZ_CP043869.1"/>
</dbReference>
<dbReference type="Proteomes" id="UP000324760">
    <property type="component" value="Chromosome"/>
</dbReference>
<sequence>MIESGSTAFWRATLALCLGSFMIFANVYVTQPLLPTLMNHFAISELQAGWSFTITTLALGFSLLIYGPLSDAFGRKNIMLISMAGVVVTTFLLSQTEQYTTLLVLRGMQGFCLGGLPAIAIAYMGDEFRRNAMLLAVGFYISGNTLGGIGGRLIGGFVGEWLDWPSVFLVMTLLSFLLLALFAFLLPASEHFVAKPPKPKAMVRQLGCHLANPLLLVAYLIGGLNFFIFINQYSFVTFLLADAPYHLSPSWLGLLFLTYLTGTIGSALSGRIVQSLSQPRCILLGIVIFMSGTLVTLIPGLTAIITGFFINAFGFFFAHSSASSWVSHQATEGRASASSLYLVFYYVGASSGGFYLQPFWQWQGWPGVVLASLLILSVTLSLSMWLHRRTTKRNLLSCHA</sequence>
<evidence type="ECO:0000256" key="5">
    <source>
        <dbReference type="ARBA" id="ARBA00022692"/>
    </source>
</evidence>
<evidence type="ECO:0000259" key="9">
    <source>
        <dbReference type="PROSITE" id="PS50850"/>
    </source>
</evidence>
<keyword evidence="4" id="KW-1003">Cell membrane</keyword>
<evidence type="ECO:0000256" key="4">
    <source>
        <dbReference type="ARBA" id="ARBA00022475"/>
    </source>
</evidence>
<proteinExistence type="inferred from homology"/>
<feature type="transmembrane region" description="Helical" evidence="8">
    <location>
        <begin position="210"/>
        <end position="230"/>
    </location>
</feature>
<protein>
    <submittedName>
        <fullName evidence="10">MFS transporter</fullName>
    </submittedName>
</protein>
<dbReference type="KEGG" id="ncu:F0U83_01645"/>
<evidence type="ECO:0000256" key="1">
    <source>
        <dbReference type="ARBA" id="ARBA00004651"/>
    </source>
</evidence>
<comment type="subcellular location">
    <subcellularLocation>
        <location evidence="1">Cell membrane</location>
        <topology evidence="1">Multi-pass membrane protein</topology>
    </subcellularLocation>
</comment>
<dbReference type="InterPro" id="IPR020846">
    <property type="entry name" value="MFS_dom"/>
</dbReference>
<dbReference type="SUPFAM" id="SSF103473">
    <property type="entry name" value="MFS general substrate transporter"/>
    <property type="match status" value="1"/>
</dbReference>
<accession>A0A5P1R779</accession>